<protein>
    <submittedName>
        <fullName evidence="3">DUF3592 domain-containing protein</fullName>
    </submittedName>
</protein>
<keyword evidence="1" id="KW-0812">Transmembrane</keyword>
<dbReference type="AlphaFoldDB" id="A0A5R9R7P9"/>
<evidence type="ECO:0000313" key="4">
    <source>
        <dbReference type="Proteomes" id="UP000306635"/>
    </source>
</evidence>
<evidence type="ECO:0000313" key="3">
    <source>
        <dbReference type="EMBL" id="TLX78903.1"/>
    </source>
</evidence>
<proteinExistence type="predicted"/>
<feature type="transmembrane region" description="Helical" evidence="1">
    <location>
        <begin position="137"/>
        <end position="159"/>
    </location>
</feature>
<evidence type="ECO:0000259" key="2">
    <source>
        <dbReference type="Pfam" id="PF12158"/>
    </source>
</evidence>
<reference evidence="3 4" key="1">
    <citation type="submission" date="2019-04" db="EMBL/GenBank/DDBJ databases">
        <authorList>
            <person name="Li M."/>
        </authorList>
    </citation>
    <scope>NUCLEOTIDE SEQUENCE [LARGE SCALE GENOMIC DNA]</scope>
    <source>
        <strain evidence="3 4">LAM1902</strain>
    </source>
</reference>
<name>A0A5R9R7P9_9PSED</name>
<dbReference type="InterPro" id="IPR021994">
    <property type="entry name" value="DUF3592"/>
</dbReference>
<keyword evidence="1" id="KW-0472">Membrane</keyword>
<dbReference type="EMBL" id="SWDV01000010">
    <property type="protein sequence ID" value="TLX78903.1"/>
    <property type="molecule type" value="Genomic_DNA"/>
</dbReference>
<dbReference type="Proteomes" id="UP000306635">
    <property type="component" value="Unassembled WGS sequence"/>
</dbReference>
<dbReference type="OrthoDB" id="6039336at2"/>
<accession>A0A5R9R7P9</accession>
<organism evidence="3 4">
    <name type="scientific">Pseudomonas nicosulfuronedens</name>
    <dbReference type="NCBI Taxonomy" id="2571105"/>
    <lineage>
        <taxon>Bacteria</taxon>
        <taxon>Pseudomonadati</taxon>
        <taxon>Pseudomonadota</taxon>
        <taxon>Gammaproteobacteria</taxon>
        <taxon>Pseudomonadales</taxon>
        <taxon>Pseudomonadaceae</taxon>
        <taxon>Pseudomonas</taxon>
    </lineage>
</organism>
<comment type="caution">
    <text evidence="3">The sequence shown here is derived from an EMBL/GenBank/DDBJ whole genome shotgun (WGS) entry which is preliminary data.</text>
</comment>
<keyword evidence="4" id="KW-1185">Reference proteome</keyword>
<feature type="transmembrane region" description="Helical" evidence="1">
    <location>
        <begin position="20"/>
        <end position="38"/>
    </location>
</feature>
<keyword evidence="1" id="KW-1133">Transmembrane helix</keyword>
<feature type="domain" description="DUF3592" evidence="2">
    <location>
        <begin position="63"/>
        <end position="121"/>
    </location>
</feature>
<gene>
    <name evidence="3" type="ORF">FAS41_10215</name>
</gene>
<dbReference type="RefSeq" id="WP_138521821.1">
    <property type="nucleotide sequence ID" value="NZ_JAOCBK010000005.1"/>
</dbReference>
<dbReference type="Pfam" id="PF12158">
    <property type="entry name" value="DUF3592"/>
    <property type="match status" value="1"/>
</dbReference>
<sequence length="174" mass="19416">MLSFKISSGAHEKVRRVSSIICTVFAIGFVLLMCLTAIGDHLRARRILADHSVVSAPLVLDEVTEERGRRGRTKEMYHFTYQFEVKGQPYIGRFDVAGSNADKYPEGTLLQVAYSNTDPAHFDRLDRLQHLSDTSGLFTRLGVGILGAALISFIIHLLATRRLFVPREEQPAAT</sequence>
<evidence type="ECO:0000256" key="1">
    <source>
        <dbReference type="SAM" id="Phobius"/>
    </source>
</evidence>